<dbReference type="GO" id="GO:0009279">
    <property type="term" value="C:cell outer membrane"/>
    <property type="evidence" value="ECO:0007669"/>
    <property type="project" value="UniProtKB-SubCell"/>
</dbReference>
<feature type="signal peptide" evidence="6">
    <location>
        <begin position="1"/>
        <end position="24"/>
    </location>
</feature>
<evidence type="ECO:0000256" key="6">
    <source>
        <dbReference type="SAM" id="SignalP"/>
    </source>
</evidence>
<dbReference type="RefSeq" id="WP_095920268.1">
    <property type="nucleotide sequence ID" value="NZ_CP022389.1"/>
</dbReference>
<dbReference type="PROSITE" id="PS51257">
    <property type="entry name" value="PROKAR_LIPOPROTEIN"/>
    <property type="match status" value="1"/>
</dbReference>
<dbReference type="Pfam" id="PF07980">
    <property type="entry name" value="SusD_RagB"/>
    <property type="match status" value="1"/>
</dbReference>
<comment type="similarity">
    <text evidence="2">Belongs to the SusD family.</text>
</comment>
<evidence type="ECO:0000313" key="9">
    <source>
        <dbReference type="EMBL" id="ATA94857.1"/>
    </source>
</evidence>
<evidence type="ECO:0000256" key="3">
    <source>
        <dbReference type="ARBA" id="ARBA00022729"/>
    </source>
</evidence>
<feature type="domain" description="RagB/SusD" evidence="7">
    <location>
        <begin position="361"/>
        <end position="641"/>
    </location>
</feature>
<evidence type="ECO:0000259" key="7">
    <source>
        <dbReference type="Pfam" id="PF07980"/>
    </source>
</evidence>
<dbReference type="AlphaFoldDB" id="A0AAC9Z5L9"/>
<evidence type="ECO:0000256" key="2">
    <source>
        <dbReference type="ARBA" id="ARBA00006275"/>
    </source>
</evidence>
<reference evidence="10" key="1">
    <citation type="submission" date="2017-06" db="EMBL/GenBank/DDBJ databases">
        <title>Capnocytophaga spp. assemblies.</title>
        <authorList>
            <person name="Gulvik C.A."/>
        </authorList>
    </citation>
    <scope>NUCLEOTIDE SEQUENCE [LARGE SCALE GENOMIC DNA]</scope>
    <source>
        <strain evidence="10">H3936</strain>
    </source>
</reference>
<evidence type="ECO:0000259" key="8">
    <source>
        <dbReference type="Pfam" id="PF14322"/>
    </source>
</evidence>
<evidence type="ECO:0000313" key="10">
    <source>
        <dbReference type="Proteomes" id="UP000243753"/>
    </source>
</evidence>
<accession>A0AAC9Z5L9</accession>
<feature type="domain" description="SusD-like N-terminal" evidence="8">
    <location>
        <begin position="68"/>
        <end position="223"/>
    </location>
</feature>
<dbReference type="Proteomes" id="UP000243753">
    <property type="component" value="Chromosome"/>
</dbReference>
<gene>
    <name evidence="9" type="ORF">CGC54_04275</name>
</gene>
<keyword evidence="5" id="KW-0998">Cell outer membrane</keyword>
<dbReference type="Pfam" id="PF14322">
    <property type="entry name" value="SusD-like_3"/>
    <property type="match status" value="1"/>
</dbReference>
<dbReference type="EMBL" id="CP022389">
    <property type="protein sequence ID" value="ATA94857.1"/>
    <property type="molecule type" value="Genomic_DNA"/>
</dbReference>
<proteinExistence type="inferred from homology"/>
<comment type="subcellular location">
    <subcellularLocation>
        <location evidence="1">Cell outer membrane</location>
    </subcellularLocation>
</comment>
<dbReference type="InterPro" id="IPR012944">
    <property type="entry name" value="SusD_RagB_dom"/>
</dbReference>
<name>A0AAC9Z5L9_9FLAO</name>
<protein>
    <submittedName>
        <fullName evidence="9">RagB/SusD family nutrient uptake outer membrane protein</fullName>
    </submittedName>
</protein>
<keyword evidence="3 6" id="KW-0732">Signal</keyword>
<evidence type="ECO:0000256" key="4">
    <source>
        <dbReference type="ARBA" id="ARBA00023136"/>
    </source>
</evidence>
<sequence length="641" mass="73113">MKRFRKIKLYGLTLLMGVGIFTSCNDYLDVVPPEQAGLPDATKGYNETLGFLYSCYAGVTNPIGASKFESSSDEWANPPLWDNTHHKMTYNLNTSATISDGWSWGENYRYIGQCLLFLQELPKAQKVSDEEKKIWEAEAKFLLGYYHMKTLISYGPCPITEEYIDPDTHESKYIGRYHFDYVTDWIVKKFDEAAAVLPASYENEKWGRATSTIAKSMKARLLLYAASPLWNGNFPSPQWKNTNFETPGYGKDLVSLSYDRAKWERARQACQEALEFAISQGGAQLYNDDTYYSRQSLELPFVPGVDKNTPQGQAFLKKVMLMRYLVTTRSTEGNKEIIWGHFGQGDIVRHSLPHRVLKLSEGGYYDGWSGVNPILNTSIEYFYTKNGKRPIHDDSFTLKDDWFKSANIADRGDIINLNVNREPRFYAWFAFDGGDYGSKLANGRPLRVELRNAEKNGYNAQAYTRDNNVTGYFSQKYIVPTLSYNLSGGDGGTNQSKPRPLIRLAELYLNLAECEAALGNTSAAIENLNIIRDRAGVPSLTTSDLSTQSILEWVKNERFIELWNEGHRYYDIRRWMDAPKTMGAGARLGLNAYGIKNPTFEQFNTVKPIEQAYSWDNRMYLLPVFHIEVYKNPQMVQAPGY</sequence>
<dbReference type="InterPro" id="IPR033985">
    <property type="entry name" value="SusD-like_N"/>
</dbReference>
<organism evidence="9 10">
    <name type="scientific">Capnocytophaga canimorsus</name>
    <dbReference type="NCBI Taxonomy" id="28188"/>
    <lineage>
        <taxon>Bacteria</taxon>
        <taxon>Pseudomonadati</taxon>
        <taxon>Bacteroidota</taxon>
        <taxon>Flavobacteriia</taxon>
        <taxon>Flavobacteriales</taxon>
        <taxon>Flavobacteriaceae</taxon>
        <taxon>Capnocytophaga</taxon>
    </lineage>
</organism>
<evidence type="ECO:0000256" key="5">
    <source>
        <dbReference type="ARBA" id="ARBA00023237"/>
    </source>
</evidence>
<evidence type="ECO:0000256" key="1">
    <source>
        <dbReference type="ARBA" id="ARBA00004442"/>
    </source>
</evidence>
<dbReference type="Gene3D" id="1.25.40.390">
    <property type="match status" value="1"/>
</dbReference>
<keyword evidence="4" id="KW-0472">Membrane</keyword>
<feature type="chain" id="PRO_5041971476" evidence="6">
    <location>
        <begin position="25"/>
        <end position="641"/>
    </location>
</feature>
<dbReference type="InterPro" id="IPR011990">
    <property type="entry name" value="TPR-like_helical_dom_sf"/>
</dbReference>
<dbReference type="SUPFAM" id="SSF48452">
    <property type="entry name" value="TPR-like"/>
    <property type="match status" value="1"/>
</dbReference>